<evidence type="ECO:0000313" key="4">
    <source>
        <dbReference type="Proteomes" id="UP000532010"/>
    </source>
</evidence>
<dbReference type="PANTHER" id="PTHR36121:SF1">
    <property type="entry name" value="PROTEIN SXY"/>
    <property type="match status" value="1"/>
</dbReference>
<dbReference type="EMBL" id="JACHWB010000003">
    <property type="protein sequence ID" value="MBB3019417.1"/>
    <property type="molecule type" value="Genomic_DNA"/>
</dbReference>
<proteinExistence type="predicted"/>
<dbReference type="Pfam" id="PF04993">
    <property type="entry name" value="TfoX_N"/>
    <property type="match status" value="1"/>
</dbReference>
<name>A0A7W4YWE2_9HYPH</name>
<organism evidence="3 4">
    <name type="scientific">Microvirga lupini</name>
    <dbReference type="NCBI Taxonomy" id="420324"/>
    <lineage>
        <taxon>Bacteria</taxon>
        <taxon>Pseudomonadati</taxon>
        <taxon>Pseudomonadota</taxon>
        <taxon>Alphaproteobacteria</taxon>
        <taxon>Hyphomicrobiales</taxon>
        <taxon>Methylobacteriaceae</taxon>
        <taxon>Microvirga</taxon>
    </lineage>
</organism>
<feature type="region of interest" description="Disordered" evidence="1">
    <location>
        <begin position="107"/>
        <end position="128"/>
    </location>
</feature>
<gene>
    <name evidence="3" type="ORF">FHR70_002482</name>
</gene>
<dbReference type="InterPro" id="IPR047525">
    <property type="entry name" value="TfoX-like"/>
</dbReference>
<feature type="domain" description="TfoX N-terminal" evidence="2">
    <location>
        <begin position="9"/>
        <end position="101"/>
    </location>
</feature>
<dbReference type="SUPFAM" id="SSF159894">
    <property type="entry name" value="YgaC/TfoX-N like"/>
    <property type="match status" value="1"/>
</dbReference>
<dbReference type="Gene3D" id="3.30.1460.30">
    <property type="entry name" value="YgaC/TfoX-N like chaperone"/>
    <property type="match status" value="1"/>
</dbReference>
<feature type="compositionally biased region" description="Basic residues" evidence="1">
    <location>
        <begin position="107"/>
        <end position="121"/>
    </location>
</feature>
<keyword evidence="4" id="KW-1185">Reference proteome</keyword>
<dbReference type="PANTHER" id="PTHR36121">
    <property type="entry name" value="PROTEIN SXY"/>
    <property type="match status" value="1"/>
</dbReference>
<accession>A0A7W4YWE2</accession>
<dbReference type="Proteomes" id="UP000532010">
    <property type="component" value="Unassembled WGS sequence"/>
</dbReference>
<evidence type="ECO:0000256" key="1">
    <source>
        <dbReference type="SAM" id="MobiDB-lite"/>
    </source>
</evidence>
<sequence length="128" mass="14163">MDAEAIRDVFRSFGPVQIRRMFGGKGIYQDDLMFALEAGGELYLKADEDSVGVLQEAGSRPFTFETRDGRTTLTSYWLMPESALDDPDEARDFATMALGAALRARARKGIKGASIKRKPRKRASEPAT</sequence>
<dbReference type="InterPro" id="IPR007076">
    <property type="entry name" value="TfoX_N"/>
</dbReference>
<evidence type="ECO:0000259" key="2">
    <source>
        <dbReference type="Pfam" id="PF04993"/>
    </source>
</evidence>
<dbReference type="AlphaFoldDB" id="A0A7W4YWE2"/>
<reference evidence="3 4" key="1">
    <citation type="submission" date="2020-08" db="EMBL/GenBank/DDBJ databases">
        <title>The Agave Microbiome: Exploring the role of microbial communities in plant adaptations to desert environments.</title>
        <authorList>
            <person name="Partida-Martinez L.P."/>
        </authorList>
    </citation>
    <scope>NUCLEOTIDE SEQUENCE [LARGE SCALE GENOMIC DNA]</scope>
    <source>
        <strain evidence="3 4">AT3.9</strain>
    </source>
</reference>
<comment type="caution">
    <text evidence="3">The sequence shown here is derived from an EMBL/GenBank/DDBJ whole genome shotgun (WGS) entry which is preliminary data.</text>
</comment>
<evidence type="ECO:0000313" key="3">
    <source>
        <dbReference type="EMBL" id="MBB3019417.1"/>
    </source>
</evidence>
<dbReference type="RefSeq" id="WP_183450548.1">
    <property type="nucleotide sequence ID" value="NZ_JACHWB010000003.1"/>
</dbReference>
<protein>
    <submittedName>
        <fullName evidence="3">DNA transformation protein</fullName>
    </submittedName>
</protein>